<dbReference type="AlphaFoldDB" id="A0A0A9CYW7"/>
<evidence type="ECO:0000256" key="1">
    <source>
        <dbReference type="SAM" id="MobiDB-lite"/>
    </source>
</evidence>
<accession>A0A0A9CYW7</accession>
<organism evidence="2">
    <name type="scientific">Arundo donax</name>
    <name type="common">Giant reed</name>
    <name type="synonym">Donax arundinaceus</name>
    <dbReference type="NCBI Taxonomy" id="35708"/>
    <lineage>
        <taxon>Eukaryota</taxon>
        <taxon>Viridiplantae</taxon>
        <taxon>Streptophyta</taxon>
        <taxon>Embryophyta</taxon>
        <taxon>Tracheophyta</taxon>
        <taxon>Spermatophyta</taxon>
        <taxon>Magnoliopsida</taxon>
        <taxon>Liliopsida</taxon>
        <taxon>Poales</taxon>
        <taxon>Poaceae</taxon>
        <taxon>PACMAD clade</taxon>
        <taxon>Arundinoideae</taxon>
        <taxon>Arundineae</taxon>
        <taxon>Arundo</taxon>
    </lineage>
</organism>
<dbReference type="PANTHER" id="PTHR47857">
    <property type="entry name" value="EXPRESSED PROTEIN-RELATED"/>
    <property type="match status" value="1"/>
</dbReference>
<sequence length="169" mass="18746">MLSLPQCSTPSTRSSPREKDCIDLSPEEANICAMYKAKREEFAKEESQSGETLVSVACGPSEALHDQAVQERHCIKEGSQETTQDGAELETVRIEEIDKLDCSENNSKAWSPAEQCRYNPSLDMVEEAEPGKEHVDMFPNSPENVVEKPECQEPATPRSSTLGEGNREK</sequence>
<reference evidence="2" key="2">
    <citation type="journal article" date="2015" name="Data Brief">
        <title>Shoot transcriptome of the giant reed, Arundo donax.</title>
        <authorList>
            <person name="Barrero R.A."/>
            <person name="Guerrero F.D."/>
            <person name="Moolhuijzen P."/>
            <person name="Goolsby J.A."/>
            <person name="Tidwell J."/>
            <person name="Bellgard S.E."/>
            <person name="Bellgard M.I."/>
        </authorList>
    </citation>
    <scope>NUCLEOTIDE SEQUENCE</scope>
    <source>
        <tissue evidence="2">Shoot tissue taken approximately 20 cm above the soil surface</tissue>
    </source>
</reference>
<feature type="region of interest" description="Disordered" evidence="1">
    <location>
        <begin position="127"/>
        <end position="169"/>
    </location>
</feature>
<dbReference type="EMBL" id="GBRH01221223">
    <property type="protein sequence ID" value="JAD76672.1"/>
    <property type="molecule type" value="Transcribed_RNA"/>
</dbReference>
<evidence type="ECO:0000313" key="2">
    <source>
        <dbReference type="EMBL" id="JAD76672.1"/>
    </source>
</evidence>
<feature type="compositionally biased region" description="Polar residues" evidence="1">
    <location>
        <begin position="1"/>
        <end position="14"/>
    </location>
</feature>
<feature type="region of interest" description="Disordered" evidence="1">
    <location>
        <begin position="1"/>
        <end position="20"/>
    </location>
</feature>
<proteinExistence type="predicted"/>
<reference evidence="2" key="1">
    <citation type="submission" date="2014-09" db="EMBL/GenBank/DDBJ databases">
        <authorList>
            <person name="Magalhaes I.L.F."/>
            <person name="Oliveira U."/>
            <person name="Santos F.R."/>
            <person name="Vidigal T.H.D.A."/>
            <person name="Brescovit A.D."/>
            <person name="Santos A.J."/>
        </authorList>
    </citation>
    <scope>NUCLEOTIDE SEQUENCE</scope>
    <source>
        <tissue evidence="2">Shoot tissue taken approximately 20 cm above the soil surface</tissue>
    </source>
</reference>
<dbReference type="PANTHER" id="PTHR47857:SF2">
    <property type="entry name" value="EXPRESSED PROTEIN"/>
    <property type="match status" value="1"/>
</dbReference>
<name>A0A0A9CYW7_ARUDO</name>
<protein>
    <submittedName>
        <fullName evidence="2">Uncharacterized protein</fullName>
    </submittedName>
</protein>